<sequence length="1100" mass="123302">MDANRTCPHLRAQHPEVGEIYSSGRKLPAGRVSWLWKRADCRKPDNGLYPTEHGWYLENEGYHIKWYEGPTRTENLETLTKEDNENKDEEGTRAPSEARALGSCLDCTGQIPGLSTEMAMDGTETDSICHVKASDLYPKRELLCDECELVVPFTPVCGEAVEYLGRDVDVVIALSNYRFFLQLKDTYYNIPLGLIDLLEVKDIFFLHIFCKDARSLRCSFSTNEYCLEWLGRLNKATSPPKNIESLFAFSYYVWSIEDGGEELCSRLGKDNSLSLNEVERLKFDLLGAWRISRANAEYKLCPSYPKQLLVPACITDETLESVARFRSARRIPAVVWRHTGNGAVIARCSQPEVGWLGWRSSEDEDLLKAIADACAFDRGHLQSENGESILDLTNSILAKDDIFVDLDRKKVLIMDARSYTTAVANRARGGGCECPEYYPGCEIQFMNLANIHSIRKSFQAVRQLCSSAADQPNNNFLIVSLVCSWFSLLEGTRWLQHMAGLLRAALAVVSAVEQEGRPVLVHCSDGWDRTPQIVALAKLLLDPYYRTIEGFRILCENEWLDFGHKFADRCGHMIGCEDPNERCPVFLQWLDCVHQLLLQFPCAFEFSHSYLVKLAQHTYSNLFGTFLCNSMQDRMIWKVYERTFSVWKFLRAPNFRNHLYFSKNRVLWPSCNVRNLVLWCEVYLGSVESTVNSVISSSLTTNETPKVDDVPGVPLSAPSLCKTRSCDNLLAAAEHSSGQQRRSSDPNVTRELKLDALSLTDESISLNNLEKHHTELTEPVCLKSGVISSEMFETVVGNNELPRERLINNLLNDSDDENEDTTGLRSETTMCSNEVQDNTIISNPLSSEASSSSVDSSTDTLVAGEVNGFGKWVKINDSEVDKKGNTCVFGKSPAFGNGVETLNCSDSNLTSNPSNFSTSDLCRVCANSRRCLADKDGSTSSSTSGKTSRYSTPPLYSQTPSSRYPATPNEERTLAPRLIHVGSRLDDVDGLAPLQNDVQAKEDALKQELYTTRLALIHQVCHHCSHANADRPDDGESRPESGCSVEQPSGESVRSDVSWEAVEETDASPTLWVPDHAVNRCMGCDIEFSWLGRRKHHCRY</sequence>
<dbReference type="GO" id="GO:0052629">
    <property type="term" value="F:phosphatidylinositol-3,5-bisphosphate 3-phosphatase activity"/>
    <property type="evidence" value="ECO:0007669"/>
    <property type="project" value="TreeGrafter"/>
</dbReference>
<dbReference type="InterPro" id="IPR010569">
    <property type="entry name" value="Myotubularin-like_Pase_dom"/>
</dbReference>
<dbReference type="SUPFAM" id="SSF50729">
    <property type="entry name" value="PH domain-like"/>
    <property type="match status" value="1"/>
</dbReference>
<evidence type="ECO:0000256" key="1">
    <source>
        <dbReference type="ARBA" id="ARBA00004184"/>
    </source>
</evidence>
<feature type="region of interest" description="Disordered" evidence="6">
    <location>
        <begin position="812"/>
        <end position="833"/>
    </location>
</feature>
<feature type="binding site" evidence="5">
    <location>
        <begin position="523"/>
        <end position="529"/>
    </location>
    <ligand>
        <name>substrate</name>
    </ligand>
</feature>
<dbReference type="PROSITE" id="PS51339">
    <property type="entry name" value="PPASE_MYOTUBULARIN"/>
    <property type="match status" value="1"/>
</dbReference>
<dbReference type="Gene3D" id="3.30.40.10">
    <property type="entry name" value="Zinc/RING finger domain, C3HC4 (zinc finger)"/>
    <property type="match status" value="1"/>
</dbReference>
<dbReference type="InterPro" id="IPR003595">
    <property type="entry name" value="Tyr_Pase_cat"/>
</dbReference>
<dbReference type="Pfam" id="PF06602">
    <property type="entry name" value="Myotub-related"/>
    <property type="match status" value="1"/>
</dbReference>
<dbReference type="PANTHER" id="PTHR10807">
    <property type="entry name" value="MYOTUBULARIN-RELATED"/>
    <property type="match status" value="1"/>
</dbReference>
<name>A0A7R9D1R0_TIMCR</name>
<feature type="region of interest" description="Disordered" evidence="6">
    <location>
        <begin position="1028"/>
        <end position="1056"/>
    </location>
</feature>
<dbReference type="GO" id="GO:0019903">
    <property type="term" value="F:protein phosphatase binding"/>
    <property type="evidence" value="ECO:0007669"/>
    <property type="project" value="TreeGrafter"/>
</dbReference>
<dbReference type="InterPro" id="IPR011011">
    <property type="entry name" value="Znf_FYVE_PHD"/>
</dbReference>
<evidence type="ECO:0000259" key="7">
    <source>
        <dbReference type="PROSITE" id="PS50056"/>
    </source>
</evidence>
<dbReference type="GO" id="GO:0012505">
    <property type="term" value="C:endomembrane system"/>
    <property type="evidence" value="ECO:0007669"/>
    <property type="project" value="UniProtKB-SubCell"/>
</dbReference>
<feature type="domain" description="Myotubularin phosphatase" evidence="8">
    <location>
        <begin position="268"/>
        <end position="683"/>
    </location>
</feature>
<organism evidence="9">
    <name type="scientific">Timema cristinae</name>
    <name type="common">Walking stick</name>
    <dbReference type="NCBI Taxonomy" id="61476"/>
    <lineage>
        <taxon>Eukaryota</taxon>
        <taxon>Metazoa</taxon>
        <taxon>Ecdysozoa</taxon>
        <taxon>Arthropoda</taxon>
        <taxon>Hexapoda</taxon>
        <taxon>Insecta</taxon>
        <taxon>Pterygota</taxon>
        <taxon>Neoptera</taxon>
        <taxon>Polyneoptera</taxon>
        <taxon>Phasmatodea</taxon>
        <taxon>Timematodea</taxon>
        <taxon>Timematoidea</taxon>
        <taxon>Timematidae</taxon>
        <taxon>Timema</taxon>
    </lineage>
</organism>
<feature type="domain" description="Tyrosine specific protein phosphatases" evidence="7">
    <location>
        <begin position="499"/>
        <end position="536"/>
    </location>
</feature>
<evidence type="ECO:0000256" key="3">
    <source>
        <dbReference type="ARBA" id="ARBA00023098"/>
    </source>
</evidence>
<feature type="compositionally biased region" description="Basic and acidic residues" evidence="6">
    <location>
        <begin position="1028"/>
        <end position="1039"/>
    </location>
</feature>
<evidence type="ECO:0000256" key="4">
    <source>
        <dbReference type="PIRSR" id="PIRSR630564-1"/>
    </source>
</evidence>
<dbReference type="GO" id="GO:0046856">
    <property type="term" value="P:phosphatidylinositol dephosphorylation"/>
    <property type="evidence" value="ECO:0007669"/>
    <property type="project" value="TreeGrafter"/>
</dbReference>
<evidence type="ECO:0000256" key="2">
    <source>
        <dbReference type="ARBA" id="ARBA00007471"/>
    </source>
</evidence>
<proteinExistence type="inferred from homology"/>
<dbReference type="Gene3D" id="3.90.190.10">
    <property type="entry name" value="Protein tyrosine phosphatase superfamily"/>
    <property type="match status" value="1"/>
</dbReference>
<evidence type="ECO:0000313" key="9">
    <source>
        <dbReference type="EMBL" id="CAD7406503.1"/>
    </source>
</evidence>
<accession>A0A7R9D1R0</accession>
<dbReference type="EMBL" id="OC319863">
    <property type="protein sequence ID" value="CAD7406503.1"/>
    <property type="molecule type" value="Genomic_DNA"/>
</dbReference>
<keyword evidence="3" id="KW-0443">Lipid metabolism</keyword>
<dbReference type="AlphaFoldDB" id="A0A7R9D1R0"/>
<evidence type="ECO:0008006" key="10">
    <source>
        <dbReference type="Google" id="ProtNLM"/>
    </source>
</evidence>
<feature type="compositionally biased region" description="Polar residues" evidence="6">
    <location>
        <begin position="949"/>
        <end position="964"/>
    </location>
</feature>
<dbReference type="SUPFAM" id="SSF52799">
    <property type="entry name" value="(Phosphotyrosine protein) phosphatases II"/>
    <property type="match status" value="1"/>
</dbReference>
<evidence type="ECO:0000256" key="6">
    <source>
        <dbReference type="SAM" id="MobiDB-lite"/>
    </source>
</evidence>
<dbReference type="GO" id="GO:0005737">
    <property type="term" value="C:cytoplasm"/>
    <property type="evidence" value="ECO:0007669"/>
    <property type="project" value="TreeGrafter"/>
</dbReference>
<dbReference type="GO" id="GO:0016020">
    <property type="term" value="C:membrane"/>
    <property type="evidence" value="ECO:0007669"/>
    <property type="project" value="TreeGrafter"/>
</dbReference>
<feature type="active site" description="Phosphocysteine intermediate" evidence="4">
    <location>
        <position position="523"/>
    </location>
</feature>
<feature type="compositionally biased region" description="Low complexity" evidence="6">
    <location>
        <begin position="938"/>
        <end position="948"/>
    </location>
</feature>
<protein>
    <recommendedName>
        <fullName evidence="10">Phosphatidylinositol-3-phosphatase</fullName>
    </recommendedName>
</protein>
<dbReference type="GO" id="GO:0004438">
    <property type="term" value="F:phosphatidylinositol-3-phosphate phosphatase activity"/>
    <property type="evidence" value="ECO:0007669"/>
    <property type="project" value="TreeGrafter"/>
</dbReference>
<dbReference type="InterPro" id="IPR000387">
    <property type="entry name" value="Tyr_Pase_dom"/>
</dbReference>
<dbReference type="PROSITE" id="PS50056">
    <property type="entry name" value="TYR_PHOSPHATASE_2"/>
    <property type="match status" value="1"/>
</dbReference>
<feature type="region of interest" description="Disordered" evidence="6">
    <location>
        <begin position="934"/>
        <end position="970"/>
    </location>
</feature>
<dbReference type="PROSITE" id="PS00383">
    <property type="entry name" value="TYR_PHOSPHATASE_1"/>
    <property type="match status" value="1"/>
</dbReference>
<reference evidence="9" key="1">
    <citation type="submission" date="2020-11" db="EMBL/GenBank/DDBJ databases">
        <authorList>
            <person name="Tran Van P."/>
        </authorList>
    </citation>
    <scope>NUCLEOTIDE SEQUENCE</scope>
</reference>
<feature type="compositionally biased region" description="Polar residues" evidence="6">
    <location>
        <begin position="821"/>
        <end position="833"/>
    </location>
</feature>
<evidence type="ECO:0000259" key="8">
    <source>
        <dbReference type="PROSITE" id="PS51339"/>
    </source>
</evidence>
<feature type="binding site" evidence="5">
    <location>
        <begin position="450"/>
        <end position="451"/>
    </location>
    <ligand>
        <name>substrate</name>
    </ligand>
</feature>
<evidence type="ECO:0000256" key="5">
    <source>
        <dbReference type="PIRSR" id="PIRSR630564-2"/>
    </source>
</evidence>
<dbReference type="InterPro" id="IPR029021">
    <property type="entry name" value="Prot-tyrosine_phosphatase-like"/>
</dbReference>
<gene>
    <name evidence="9" type="ORF">TCEB3V08_LOCUS8561</name>
</gene>
<dbReference type="InterPro" id="IPR013083">
    <property type="entry name" value="Znf_RING/FYVE/PHD"/>
</dbReference>
<dbReference type="InterPro" id="IPR030564">
    <property type="entry name" value="Myotubularin"/>
</dbReference>
<dbReference type="InterPro" id="IPR016130">
    <property type="entry name" value="Tyr_Pase_AS"/>
</dbReference>
<dbReference type="SUPFAM" id="SSF57903">
    <property type="entry name" value="FYVE/PHD zinc finger"/>
    <property type="match status" value="1"/>
</dbReference>
<comment type="subcellular location">
    <subcellularLocation>
        <location evidence="1">Endomembrane system</location>
        <topology evidence="1">Peripheral membrane protein</topology>
    </subcellularLocation>
</comment>
<comment type="similarity">
    <text evidence="2">Belongs to the protein-tyrosine phosphatase family. Non-receptor class myotubularin subfamily.</text>
</comment>
<dbReference type="SMART" id="SM00404">
    <property type="entry name" value="PTPc_motif"/>
    <property type="match status" value="1"/>
</dbReference>
<dbReference type="GO" id="GO:0010506">
    <property type="term" value="P:regulation of autophagy"/>
    <property type="evidence" value="ECO:0007669"/>
    <property type="project" value="TreeGrafter"/>
</dbReference>
<dbReference type="PANTHER" id="PTHR10807:SF75">
    <property type="entry name" value="PHOSPHATIDYLINOSITOL-3-PHOSPHATE PHOSPHATASE"/>
    <property type="match status" value="1"/>
</dbReference>